<dbReference type="PANTHER" id="PTHR11224">
    <property type="entry name" value="MAKORIN-RELATED"/>
    <property type="match status" value="1"/>
</dbReference>
<dbReference type="PROSITE" id="PS50103">
    <property type="entry name" value="ZF_C3H1"/>
    <property type="match status" value="2"/>
</dbReference>
<evidence type="ECO:0000256" key="1">
    <source>
        <dbReference type="ARBA" id="ARBA00022723"/>
    </source>
</evidence>
<dbReference type="Pfam" id="PF00642">
    <property type="entry name" value="zf-CCCH"/>
    <property type="match status" value="2"/>
</dbReference>
<dbReference type="InterPro" id="IPR045072">
    <property type="entry name" value="MKRN-like"/>
</dbReference>
<sequence length="455" mass="49442">MAQRPPKNKAHKPFVFGSSSNSKPSRAASKRQGSSSSPSRSSSSPSSPSSDQYLKSASSSGSKMEQGSSSVKSDSSDAGESPLKQQAFSLNHQRAIFEHRLITKNSAPQKNYSHVPCRFFRQGTCQAGNSCPFSHSLNSLTADATPCKYFERGHCRFGSKCANAHILPDGTRVNPPRQYPNAGHGNYQGHQYHNPNRETATVPIATGENAFQQSARPNVFPAGAGPSPRSVPNFASTSPTISKSSTGPSVFVGTGPFYPAFTTPQQQNTSEFAIDDEDDDFQEIDGEDFIPGELSDLLTPKELERRNSRSSLTRKLSFTDHSSNLPSATTTLLGSSVEQFTGYEAVPSSANSFTGLSFATEYSPTGSSLAFGPAQPTFNYTYQQDHHQARSMWGVPEQLESSFTNVNQLSTDLTRVKIYEEDEEIPVKAITGESRLQDGQESSSQYYLNGLYQDV</sequence>
<feature type="compositionally biased region" description="Low complexity" evidence="5">
    <location>
        <begin position="18"/>
        <end position="73"/>
    </location>
</feature>
<feature type="compositionally biased region" description="Polar residues" evidence="5">
    <location>
        <begin position="233"/>
        <end position="247"/>
    </location>
</feature>
<name>A0A1G4J5I6_9SACH</name>
<reference evidence="7 8" key="1">
    <citation type="submission" date="2016-03" db="EMBL/GenBank/DDBJ databases">
        <authorList>
            <person name="Devillers H."/>
        </authorList>
    </citation>
    <scope>NUCLEOTIDE SEQUENCE [LARGE SCALE GENOMIC DNA]</scope>
    <source>
        <strain evidence="7">CBS 10888</strain>
    </source>
</reference>
<feature type="region of interest" description="Disordered" evidence="5">
    <location>
        <begin position="224"/>
        <end position="247"/>
    </location>
</feature>
<dbReference type="Gene3D" id="4.10.1000.10">
    <property type="entry name" value="Zinc finger, CCCH-type"/>
    <property type="match status" value="1"/>
</dbReference>
<dbReference type="SMART" id="SM00356">
    <property type="entry name" value="ZnF_C3H1"/>
    <property type="match status" value="2"/>
</dbReference>
<dbReference type="InterPro" id="IPR000571">
    <property type="entry name" value="Znf_CCCH"/>
</dbReference>
<feature type="compositionally biased region" description="Basic residues" evidence="5">
    <location>
        <begin position="1"/>
        <end position="12"/>
    </location>
</feature>
<dbReference type="PANTHER" id="PTHR11224:SF10">
    <property type="entry name" value="IP09428P-RELATED"/>
    <property type="match status" value="1"/>
</dbReference>
<accession>A0A1G4J5I6</accession>
<feature type="region of interest" description="Disordered" evidence="5">
    <location>
        <begin position="1"/>
        <end position="81"/>
    </location>
</feature>
<organism evidence="7 8">
    <name type="scientific">Lachancea dasiensis</name>
    <dbReference type="NCBI Taxonomy" id="1072105"/>
    <lineage>
        <taxon>Eukaryota</taxon>
        <taxon>Fungi</taxon>
        <taxon>Dikarya</taxon>
        <taxon>Ascomycota</taxon>
        <taxon>Saccharomycotina</taxon>
        <taxon>Saccharomycetes</taxon>
        <taxon>Saccharomycetales</taxon>
        <taxon>Saccharomycetaceae</taxon>
        <taxon>Lachancea</taxon>
    </lineage>
</organism>
<feature type="domain" description="C3H1-type" evidence="6">
    <location>
        <begin position="141"/>
        <end position="168"/>
    </location>
</feature>
<keyword evidence="2 4" id="KW-0863">Zinc-finger</keyword>
<evidence type="ECO:0000256" key="5">
    <source>
        <dbReference type="SAM" id="MobiDB-lite"/>
    </source>
</evidence>
<keyword evidence="8" id="KW-1185">Reference proteome</keyword>
<dbReference type="GO" id="GO:0000209">
    <property type="term" value="P:protein polyubiquitination"/>
    <property type="evidence" value="ECO:0007669"/>
    <property type="project" value="InterPro"/>
</dbReference>
<dbReference type="InterPro" id="IPR036855">
    <property type="entry name" value="Znf_CCCH_sf"/>
</dbReference>
<dbReference type="GO" id="GO:0061630">
    <property type="term" value="F:ubiquitin protein ligase activity"/>
    <property type="evidence" value="ECO:0007669"/>
    <property type="project" value="InterPro"/>
</dbReference>
<dbReference type="STRING" id="1266660.A0A1G4J5I6"/>
<dbReference type="SUPFAM" id="SSF90229">
    <property type="entry name" value="CCCH zinc finger"/>
    <property type="match status" value="1"/>
</dbReference>
<evidence type="ECO:0000313" key="7">
    <source>
        <dbReference type="EMBL" id="SCU85042.1"/>
    </source>
</evidence>
<dbReference type="Proteomes" id="UP000190274">
    <property type="component" value="Chromosome D"/>
</dbReference>
<keyword evidence="3 4" id="KW-0862">Zinc</keyword>
<feature type="zinc finger region" description="C3H1-type" evidence="4">
    <location>
        <begin position="111"/>
        <end position="138"/>
    </location>
</feature>
<proteinExistence type="predicted"/>
<dbReference type="GO" id="GO:0008270">
    <property type="term" value="F:zinc ion binding"/>
    <property type="evidence" value="ECO:0007669"/>
    <property type="project" value="UniProtKB-KW"/>
</dbReference>
<protein>
    <submittedName>
        <fullName evidence="7">LADA_0D05358g1_1</fullName>
    </submittedName>
</protein>
<dbReference type="EMBL" id="LT598454">
    <property type="protein sequence ID" value="SCU85042.1"/>
    <property type="molecule type" value="Genomic_DNA"/>
</dbReference>
<feature type="domain" description="C3H1-type" evidence="6">
    <location>
        <begin position="111"/>
        <end position="138"/>
    </location>
</feature>
<feature type="region of interest" description="Disordered" evidence="5">
    <location>
        <begin position="291"/>
        <end position="312"/>
    </location>
</feature>
<gene>
    <name evidence="7" type="ORF">LADA_0D05358G</name>
</gene>
<evidence type="ECO:0000313" key="8">
    <source>
        <dbReference type="Proteomes" id="UP000190274"/>
    </source>
</evidence>
<evidence type="ECO:0000259" key="6">
    <source>
        <dbReference type="PROSITE" id="PS50103"/>
    </source>
</evidence>
<evidence type="ECO:0000256" key="4">
    <source>
        <dbReference type="PROSITE-ProRule" id="PRU00723"/>
    </source>
</evidence>
<keyword evidence="1 4" id="KW-0479">Metal-binding</keyword>
<dbReference type="OrthoDB" id="411372at2759"/>
<dbReference type="AlphaFoldDB" id="A0A1G4J5I6"/>
<feature type="zinc finger region" description="C3H1-type" evidence="4">
    <location>
        <begin position="141"/>
        <end position="168"/>
    </location>
</feature>
<evidence type="ECO:0000256" key="3">
    <source>
        <dbReference type="ARBA" id="ARBA00022833"/>
    </source>
</evidence>
<evidence type="ECO:0000256" key="2">
    <source>
        <dbReference type="ARBA" id="ARBA00022771"/>
    </source>
</evidence>